<evidence type="ECO:0000256" key="8">
    <source>
        <dbReference type="PIRSR" id="PIRSR618044-2"/>
    </source>
</evidence>
<feature type="active site" description="Acyl-ester intermediate" evidence="7">
    <location>
        <position position="97"/>
    </location>
</feature>
<evidence type="ECO:0000256" key="3">
    <source>
        <dbReference type="ARBA" id="ARBA00022801"/>
    </source>
</evidence>
<dbReference type="GO" id="GO:0006508">
    <property type="term" value="P:proteolysis"/>
    <property type="evidence" value="ECO:0007669"/>
    <property type="project" value="InterPro"/>
</dbReference>
<gene>
    <name evidence="11" type="ORF">AUJ40_02640</name>
</gene>
<dbReference type="EMBL" id="MNUJ01000052">
    <property type="protein sequence ID" value="OIN89062.1"/>
    <property type="molecule type" value="Genomic_DNA"/>
</dbReference>
<evidence type="ECO:0000256" key="9">
    <source>
        <dbReference type="RuleBase" id="RU004016"/>
    </source>
</evidence>
<comment type="similarity">
    <text evidence="1 9">Belongs to the peptidase S11 family.</text>
</comment>
<dbReference type="PANTHER" id="PTHR21581:SF33">
    <property type="entry name" value="D-ALANYL-D-ALANINE CARBOXYPEPTIDASE DACB"/>
    <property type="match status" value="1"/>
</dbReference>
<dbReference type="Proteomes" id="UP000182753">
    <property type="component" value="Unassembled WGS sequence"/>
</dbReference>
<evidence type="ECO:0000256" key="7">
    <source>
        <dbReference type="PIRSR" id="PIRSR618044-1"/>
    </source>
</evidence>
<organism evidence="11 12">
    <name type="scientific">Candidatus Berkelbacteria bacterium CG1_02_42_45</name>
    <dbReference type="NCBI Taxonomy" id="1805036"/>
    <lineage>
        <taxon>Bacteria</taxon>
        <taxon>Candidatus Berkelbacteria</taxon>
    </lineage>
</organism>
<evidence type="ECO:0000256" key="5">
    <source>
        <dbReference type="ARBA" id="ARBA00022984"/>
    </source>
</evidence>
<evidence type="ECO:0000256" key="2">
    <source>
        <dbReference type="ARBA" id="ARBA00022729"/>
    </source>
</evidence>
<protein>
    <recommendedName>
        <fullName evidence="10">Peptidase S11 D-alanyl-D-alanine carboxypeptidase A N-terminal domain-containing protein</fullName>
    </recommendedName>
</protein>
<evidence type="ECO:0000313" key="12">
    <source>
        <dbReference type="Proteomes" id="UP000182753"/>
    </source>
</evidence>
<evidence type="ECO:0000256" key="1">
    <source>
        <dbReference type="ARBA" id="ARBA00007164"/>
    </source>
</evidence>
<feature type="domain" description="Peptidase S11 D-alanyl-D-alanine carboxypeptidase A N-terminal" evidence="10">
    <location>
        <begin position="67"/>
        <end position="292"/>
    </location>
</feature>
<sequence>MIVKPLIILSVVYSLAFFNLSAGRIDQRLANFYGSEELSSAKAENQTITTPTLRNLPEIRSGAPKAYINVRQYLLADLDTGEVLLSKDSDQRIPIASITKIMTAIIVLENYNLSDVVTVPAAATQQTPTLVNLRAGEQITVSELLNCLLIKSGNDAAYAIAVFMDKSGNNDIAPFVEKMNQKVGELRLDNTHFEDPAGLNDAGYSTAYDLEIITRYALKNPTFRQIIKMPEYVAKNTTGTIFHRLENSNRLITTYQYLGAIGVKTGFTYAASHSLVGAAERENHTLIAIVLSTYVDSATASADEAKKLLDWGFENIVWPK</sequence>
<dbReference type="GO" id="GO:0071555">
    <property type="term" value="P:cell wall organization"/>
    <property type="evidence" value="ECO:0007669"/>
    <property type="project" value="UniProtKB-KW"/>
</dbReference>
<comment type="caution">
    <text evidence="11">The sequence shown here is derived from an EMBL/GenBank/DDBJ whole genome shotgun (WGS) entry which is preliminary data.</text>
</comment>
<dbReference type="InterPro" id="IPR001967">
    <property type="entry name" value="Peptidase_S11_N"/>
</dbReference>
<dbReference type="Gene3D" id="3.40.710.10">
    <property type="entry name" value="DD-peptidase/beta-lactamase superfamily"/>
    <property type="match status" value="1"/>
</dbReference>
<keyword evidence="4" id="KW-0133">Cell shape</keyword>
<dbReference type="InterPro" id="IPR018044">
    <property type="entry name" value="Peptidase_S11"/>
</dbReference>
<feature type="binding site" evidence="8">
    <location>
        <position position="264"/>
    </location>
    <ligand>
        <name>substrate</name>
    </ligand>
</feature>
<accession>A0A1J4RT40</accession>
<evidence type="ECO:0000259" key="10">
    <source>
        <dbReference type="Pfam" id="PF00768"/>
    </source>
</evidence>
<evidence type="ECO:0000256" key="4">
    <source>
        <dbReference type="ARBA" id="ARBA00022960"/>
    </source>
</evidence>
<name>A0A1J4RT40_9BACT</name>
<proteinExistence type="inferred from homology"/>
<dbReference type="GO" id="GO:0008360">
    <property type="term" value="P:regulation of cell shape"/>
    <property type="evidence" value="ECO:0007669"/>
    <property type="project" value="UniProtKB-KW"/>
</dbReference>
<dbReference type="InterPro" id="IPR012338">
    <property type="entry name" value="Beta-lactam/transpept-like"/>
</dbReference>
<evidence type="ECO:0000313" key="11">
    <source>
        <dbReference type="EMBL" id="OIN89062.1"/>
    </source>
</evidence>
<dbReference type="AlphaFoldDB" id="A0A1J4RT40"/>
<dbReference type="PANTHER" id="PTHR21581">
    <property type="entry name" value="D-ALANYL-D-ALANINE CARBOXYPEPTIDASE"/>
    <property type="match status" value="1"/>
</dbReference>
<feature type="active site" description="Proton acceptor" evidence="7">
    <location>
        <position position="100"/>
    </location>
</feature>
<keyword evidence="3" id="KW-0378">Hydrolase</keyword>
<feature type="active site" evidence="7">
    <location>
        <position position="152"/>
    </location>
</feature>
<reference evidence="11 12" key="1">
    <citation type="journal article" date="2016" name="Environ. Microbiol.">
        <title>Genomic resolution of a cold subsurface aquifer community provides metabolic insights for novel microbes adapted to high CO concentrations.</title>
        <authorList>
            <person name="Probst A.J."/>
            <person name="Castelle C.J."/>
            <person name="Singh A."/>
            <person name="Brown C.T."/>
            <person name="Anantharaman K."/>
            <person name="Sharon I."/>
            <person name="Hug L.A."/>
            <person name="Burstein D."/>
            <person name="Emerson J.B."/>
            <person name="Thomas B.C."/>
            <person name="Banfield J.F."/>
        </authorList>
    </citation>
    <scope>NUCLEOTIDE SEQUENCE [LARGE SCALE GENOMIC DNA]</scope>
    <source>
        <strain evidence="11">CG1_02_42_45</strain>
    </source>
</reference>
<evidence type="ECO:0000256" key="6">
    <source>
        <dbReference type="ARBA" id="ARBA00023316"/>
    </source>
</evidence>
<dbReference type="SUPFAM" id="SSF56601">
    <property type="entry name" value="beta-lactamase/transpeptidase-like"/>
    <property type="match status" value="1"/>
</dbReference>
<keyword evidence="6" id="KW-0961">Cell wall biogenesis/degradation</keyword>
<dbReference type="PRINTS" id="PR00725">
    <property type="entry name" value="DADACBPTASE1"/>
</dbReference>
<keyword evidence="5" id="KW-0573">Peptidoglycan synthesis</keyword>
<dbReference type="GO" id="GO:0009252">
    <property type="term" value="P:peptidoglycan biosynthetic process"/>
    <property type="evidence" value="ECO:0007669"/>
    <property type="project" value="UniProtKB-KW"/>
</dbReference>
<keyword evidence="2" id="KW-0732">Signal</keyword>
<dbReference type="Pfam" id="PF00768">
    <property type="entry name" value="Peptidase_S11"/>
    <property type="match status" value="1"/>
</dbReference>
<dbReference type="GO" id="GO:0009002">
    <property type="term" value="F:serine-type D-Ala-D-Ala carboxypeptidase activity"/>
    <property type="evidence" value="ECO:0007669"/>
    <property type="project" value="InterPro"/>
</dbReference>